<protein>
    <submittedName>
        <fullName evidence="5">BHLH domain-containing protein</fullName>
    </submittedName>
</protein>
<evidence type="ECO:0000313" key="4">
    <source>
        <dbReference type="Proteomes" id="UP000270296"/>
    </source>
</evidence>
<evidence type="ECO:0000256" key="1">
    <source>
        <dbReference type="SAM" id="MobiDB-lite"/>
    </source>
</evidence>
<organism evidence="5">
    <name type="scientific">Soboliphyme baturini</name>
    <dbReference type="NCBI Taxonomy" id="241478"/>
    <lineage>
        <taxon>Eukaryota</taxon>
        <taxon>Metazoa</taxon>
        <taxon>Ecdysozoa</taxon>
        <taxon>Nematoda</taxon>
        <taxon>Enoplea</taxon>
        <taxon>Dorylaimia</taxon>
        <taxon>Dioctophymatida</taxon>
        <taxon>Dioctophymatoidea</taxon>
        <taxon>Soboliphymatidae</taxon>
        <taxon>Soboliphyme</taxon>
    </lineage>
</organism>
<gene>
    <name evidence="3" type="ORF">SBAD_LOCUS4943</name>
</gene>
<keyword evidence="2" id="KW-1133">Transmembrane helix</keyword>
<feature type="transmembrane region" description="Helical" evidence="2">
    <location>
        <begin position="171"/>
        <end position="193"/>
    </location>
</feature>
<reference evidence="3 4" key="2">
    <citation type="submission" date="2018-11" db="EMBL/GenBank/DDBJ databases">
        <authorList>
            <consortium name="Pathogen Informatics"/>
        </authorList>
    </citation>
    <scope>NUCLEOTIDE SEQUENCE [LARGE SCALE GENOMIC DNA]</scope>
</reference>
<keyword evidence="2" id="KW-0812">Transmembrane</keyword>
<evidence type="ECO:0000256" key="2">
    <source>
        <dbReference type="SAM" id="Phobius"/>
    </source>
</evidence>
<dbReference type="Proteomes" id="UP000270296">
    <property type="component" value="Unassembled WGS sequence"/>
</dbReference>
<sequence>MSILDLLEAAAYLDQVDHYSNNGRCHGSEIAVSDEQSVLSNGTTTTAVAVAESPTSDDAAAAEAAASAAAELATAGGDPDNHADIDIDISSMSSSTVAAAVVVDIAHSSPPAPMLPKHDPPDTDDDPPKKLHRMSANGRDVVMRSSANAMNFDHGLHNSTRNVMYDVFPRWFRSFILLLFLSLVHSLIVFHPISMTFAATVAYSYESSYIAHVA</sequence>
<dbReference type="WBParaSite" id="SBAD_0000514301-mRNA-1">
    <property type="protein sequence ID" value="SBAD_0000514301-mRNA-1"/>
    <property type="gene ID" value="SBAD_0000514301"/>
</dbReference>
<evidence type="ECO:0000313" key="5">
    <source>
        <dbReference type="WBParaSite" id="SBAD_0000514301-mRNA-1"/>
    </source>
</evidence>
<name>A0A183IMU7_9BILA</name>
<dbReference type="EMBL" id="UZAM01008644">
    <property type="protein sequence ID" value="VDP05792.1"/>
    <property type="molecule type" value="Genomic_DNA"/>
</dbReference>
<dbReference type="AlphaFoldDB" id="A0A183IMU7"/>
<reference evidence="5" key="1">
    <citation type="submission" date="2016-06" db="UniProtKB">
        <authorList>
            <consortium name="WormBaseParasite"/>
        </authorList>
    </citation>
    <scope>IDENTIFICATION</scope>
</reference>
<evidence type="ECO:0000313" key="3">
    <source>
        <dbReference type="EMBL" id="VDP05792.1"/>
    </source>
</evidence>
<feature type="region of interest" description="Disordered" evidence="1">
    <location>
        <begin position="110"/>
        <end position="130"/>
    </location>
</feature>
<keyword evidence="2" id="KW-0472">Membrane</keyword>
<keyword evidence="4" id="KW-1185">Reference proteome</keyword>
<accession>A0A183IMU7</accession>
<feature type="compositionally biased region" description="Basic and acidic residues" evidence="1">
    <location>
        <begin position="116"/>
        <end position="129"/>
    </location>
</feature>
<proteinExistence type="predicted"/>